<proteinExistence type="predicted"/>
<dbReference type="InterPro" id="IPR011704">
    <property type="entry name" value="ATPase_dyneun-rel_AAA"/>
</dbReference>
<dbReference type="InterPro" id="IPR021961">
    <property type="entry name" value="McrB_DNA-bd"/>
</dbReference>
<dbReference type="GO" id="GO:0016887">
    <property type="term" value="F:ATP hydrolysis activity"/>
    <property type="evidence" value="ECO:0007669"/>
    <property type="project" value="InterPro"/>
</dbReference>
<dbReference type="Gene3D" id="3.40.50.300">
    <property type="entry name" value="P-loop containing nucleotide triphosphate hydrolases"/>
    <property type="match status" value="1"/>
</dbReference>
<feature type="domain" description="ATPase dynein-related AAA" evidence="1">
    <location>
        <begin position="263"/>
        <end position="409"/>
    </location>
</feature>
<feature type="domain" description="Type IV methyl-directed restriction enzyme EcoKMcrB subunit DNA-binding" evidence="2">
    <location>
        <begin position="12"/>
        <end position="187"/>
    </location>
</feature>
<evidence type="ECO:0000313" key="4">
    <source>
        <dbReference type="Proteomes" id="UP000323521"/>
    </source>
</evidence>
<dbReference type="InterPro" id="IPR027417">
    <property type="entry name" value="P-loop_NTPase"/>
</dbReference>
<sequence>MDTDTFKGYLQKVMDEYLSASSQPFAGHAMGELLRKIIPGYIEKLTFINKSRYKVNGSIGKGSWTKYPWIAVLDRNITETTQNGVYIVYLFSEDMQRCYLTLNQGFTKLKNEIGKPGALKKMQDIKTVIRSKVDMRGFNTDSNITLGNEFYEQCTICYRLYQTGNLPHDRELISDLDLMMQIYKDYYAYCVGNKPDESEKPEIGETEKQSGIIEEPETPEMISDYIVKDDIDQIHLFFESKGFVYDKSLLKNFYLALKAKPFVILAGTSGTGKSRLVRLFAEALNATPENRRFKLIAVRPDWSDSTDLLGYRDLNGRFHPGPLTTFLNEARKNSALPYFLCLDEMNLARVEYYFSDVLSAMETRRIDEEGNFRTDTLISSESFAGDEEARHKYGALYLPDNVYIVGTVNMDETTFPFSKKVLDRANTIEFSQIDLQLMPSQTVAPVLGRTLHNSFMKGQFLTLSDCMTSDEIISQTIGELMRINRALNIAGLQVGYRIRDEVCFYTIYNEMFELLPFAHAMDFLLLQKILPRIQGSSSAIKRTLIDLFKICIGNDSATLNPEDISVYENMQQSLPNAIYRFSAEKLVFMMRRYEEDGFTSYWL</sequence>
<protein>
    <submittedName>
        <fullName evidence="3">Uncharacterized protein</fullName>
    </submittedName>
</protein>
<evidence type="ECO:0000259" key="2">
    <source>
        <dbReference type="Pfam" id="PF12102"/>
    </source>
</evidence>
<dbReference type="SUPFAM" id="SSF52540">
    <property type="entry name" value="P-loop containing nucleoside triphosphate hydrolases"/>
    <property type="match status" value="1"/>
</dbReference>
<keyword evidence="4" id="KW-1185">Reference proteome</keyword>
<dbReference type="EMBL" id="CP017634">
    <property type="protein sequence ID" value="ATW28757.1"/>
    <property type="molecule type" value="Genomic_DNA"/>
</dbReference>
<accession>A0A3G1L272</accession>
<evidence type="ECO:0000259" key="1">
    <source>
        <dbReference type="Pfam" id="PF07728"/>
    </source>
</evidence>
<dbReference type="Proteomes" id="UP000323521">
    <property type="component" value="Chromosome"/>
</dbReference>
<dbReference type="PANTHER" id="PTHR37291">
    <property type="entry name" value="5-METHYLCYTOSINE-SPECIFIC RESTRICTION ENZYME B"/>
    <property type="match status" value="1"/>
</dbReference>
<reference evidence="3 4" key="1">
    <citation type="submission" date="2016-10" db="EMBL/GenBank/DDBJ databases">
        <title>Complete Genome Sequence of Peptococcaceae strain DCMF.</title>
        <authorList>
            <person name="Edwards R.J."/>
            <person name="Holland S.I."/>
            <person name="Deshpande N.P."/>
            <person name="Wong Y.K."/>
            <person name="Ertan H."/>
            <person name="Manefield M."/>
            <person name="Russell T.L."/>
            <person name="Lee M.J."/>
        </authorList>
    </citation>
    <scope>NUCLEOTIDE SEQUENCE [LARGE SCALE GENOMIC DNA]</scope>
    <source>
        <strain evidence="3 4">DCMF</strain>
    </source>
</reference>
<name>A0A3G1L272_FORW1</name>
<dbReference type="Pfam" id="PF12102">
    <property type="entry name" value="MrcB_N"/>
    <property type="match status" value="1"/>
</dbReference>
<dbReference type="Gene3D" id="3.30.920.90">
    <property type="match status" value="1"/>
</dbReference>
<dbReference type="PANTHER" id="PTHR37291:SF1">
    <property type="entry name" value="TYPE IV METHYL-DIRECTED RESTRICTION ENZYME ECOKMCRB SUBUNIT"/>
    <property type="match status" value="1"/>
</dbReference>
<dbReference type="KEGG" id="fwa:DCMF_19875"/>
<dbReference type="AlphaFoldDB" id="A0A3G1L272"/>
<dbReference type="GO" id="GO:0005524">
    <property type="term" value="F:ATP binding"/>
    <property type="evidence" value="ECO:0007669"/>
    <property type="project" value="InterPro"/>
</dbReference>
<dbReference type="Pfam" id="PF07728">
    <property type="entry name" value="AAA_5"/>
    <property type="match status" value="1"/>
</dbReference>
<organism evidence="3 4">
    <name type="scientific">Formimonas warabiya</name>
    <dbReference type="NCBI Taxonomy" id="1761012"/>
    <lineage>
        <taxon>Bacteria</taxon>
        <taxon>Bacillati</taxon>
        <taxon>Bacillota</taxon>
        <taxon>Clostridia</taxon>
        <taxon>Eubacteriales</taxon>
        <taxon>Peptococcaceae</taxon>
        <taxon>Candidatus Formimonas</taxon>
    </lineage>
</organism>
<dbReference type="InterPro" id="IPR052934">
    <property type="entry name" value="Methyl-DNA_Rec/Restrict_Enz"/>
</dbReference>
<gene>
    <name evidence="3" type="ORF">DCMF_19875</name>
</gene>
<evidence type="ECO:0000313" key="3">
    <source>
        <dbReference type="EMBL" id="ATW28757.1"/>
    </source>
</evidence>